<dbReference type="GO" id="GO:0016491">
    <property type="term" value="F:oxidoreductase activity"/>
    <property type="evidence" value="ECO:0007669"/>
    <property type="project" value="UniProtKB-KW"/>
</dbReference>
<dbReference type="OrthoDB" id="419598at2759"/>
<dbReference type="InterPro" id="IPR008030">
    <property type="entry name" value="NmrA-like"/>
</dbReference>
<dbReference type="PANTHER" id="PTHR47706:SF4">
    <property type="entry name" value="NMRA-LIKE DOMAIN-CONTAINING PROTEIN"/>
    <property type="match status" value="1"/>
</dbReference>
<sequence length="311" mass="34698">MAVIAVAGGTGAVGKTIVEGILAHGGHRVFVLSRTSREPKDGVQFIAVDYQDVEGISKILQENQIDTVISAMGVVTPQTNQAQINLVKASNTSNSTRRFIVSAYDMLHTRDQISHYPLAQYAFEAIDELDKTDIEYTRVVNGFFLDYFGMPHYKTHLHPWVNFVNLEKKWAVIPGDGSARANFITTQDMAKYIARLVGLDKWSKVSSIVAQNHSISEILELAEKTRGPEFRVAYDDLEKLKSGKISFIEDFPDFELSREESEALFAKVHYYAGIGKFLVPTEDTLNSKFPDIIPITAAQVFEESWNNSGGQ</sequence>
<evidence type="ECO:0000256" key="1">
    <source>
        <dbReference type="ARBA" id="ARBA00005725"/>
    </source>
</evidence>
<comment type="similarity">
    <text evidence="1">Belongs to the NmrA-type oxidoreductase family. Isoflavone reductase subfamily.</text>
</comment>
<dbReference type="SUPFAM" id="SSF51735">
    <property type="entry name" value="NAD(P)-binding Rossmann-fold domains"/>
    <property type="match status" value="1"/>
</dbReference>
<dbReference type="EMBL" id="JAESDN010000003">
    <property type="protein sequence ID" value="KAG7053079.1"/>
    <property type="molecule type" value="Genomic_DNA"/>
</dbReference>
<organism evidence="5 6">
    <name type="scientific">Colletotrichum scovillei</name>
    <dbReference type="NCBI Taxonomy" id="1209932"/>
    <lineage>
        <taxon>Eukaryota</taxon>
        <taxon>Fungi</taxon>
        <taxon>Dikarya</taxon>
        <taxon>Ascomycota</taxon>
        <taxon>Pezizomycotina</taxon>
        <taxon>Sordariomycetes</taxon>
        <taxon>Hypocreomycetidae</taxon>
        <taxon>Glomerellales</taxon>
        <taxon>Glomerellaceae</taxon>
        <taxon>Colletotrichum</taxon>
        <taxon>Colletotrichum acutatum species complex</taxon>
    </lineage>
</organism>
<dbReference type="Gene3D" id="3.40.50.720">
    <property type="entry name" value="NAD(P)-binding Rossmann-like Domain"/>
    <property type="match status" value="1"/>
</dbReference>
<accession>A0A9P7UDW9</accession>
<dbReference type="Gene3D" id="3.90.25.10">
    <property type="entry name" value="UDP-galactose 4-epimerase, domain 1"/>
    <property type="match status" value="1"/>
</dbReference>
<evidence type="ECO:0000259" key="4">
    <source>
        <dbReference type="Pfam" id="PF05368"/>
    </source>
</evidence>
<protein>
    <submittedName>
        <fullName evidence="5">NmrA-like family protein</fullName>
    </submittedName>
</protein>
<keyword evidence="6" id="KW-1185">Reference proteome</keyword>
<dbReference type="InterPro" id="IPR036291">
    <property type="entry name" value="NAD(P)-bd_dom_sf"/>
</dbReference>
<proteinExistence type="inferred from homology"/>
<evidence type="ECO:0000256" key="2">
    <source>
        <dbReference type="ARBA" id="ARBA00022857"/>
    </source>
</evidence>
<name>A0A9P7UDW9_9PEZI</name>
<keyword evidence="3" id="KW-0560">Oxidoreductase</keyword>
<feature type="domain" description="NmrA-like" evidence="4">
    <location>
        <begin position="3"/>
        <end position="272"/>
    </location>
</feature>
<keyword evidence="2" id="KW-0521">NADP</keyword>
<dbReference type="AlphaFoldDB" id="A0A9P7UDW9"/>
<evidence type="ECO:0000313" key="5">
    <source>
        <dbReference type="EMBL" id="KAG7053079.1"/>
    </source>
</evidence>
<gene>
    <name evidence="5" type="ORF">JMJ77_000171</name>
</gene>
<evidence type="ECO:0000313" key="6">
    <source>
        <dbReference type="Proteomes" id="UP000699042"/>
    </source>
</evidence>
<reference evidence="5" key="1">
    <citation type="submission" date="2021-05" db="EMBL/GenBank/DDBJ databases">
        <title>Comparative genomics of three Colletotrichum scovillei strains and genetic complementation revealed genes involved fungal growth and virulence on chili pepper.</title>
        <authorList>
            <person name="Hsieh D.-K."/>
            <person name="Chuang S.-C."/>
            <person name="Chen C.-Y."/>
            <person name="Chao Y.-T."/>
            <person name="Lu M.-Y.J."/>
            <person name="Lee M.-H."/>
            <person name="Shih M.-C."/>
        </authorList>
    </citation>
    <scope>NUCLEOTIDE SEQUENCE</scope>
    <source>
        <strain evidence="5">Coll-153</strain>
    </source>
</reference>
<dbReference type="Pfam" id="PF05368">
    <property type="entry name" value="NmrA"/>
    <property type="match status" value="1"/>
</dbReference>
<dbReference type="InterPro" id="IPR051609">
    <property type="entry name" value="NmrA/Isoflavone_reductase-like"/>
</dbReference>
<dbReference type="PANTHER" id="PTHR47706">
    <property type="entry name" value="NMRA-LIKE FAMILY PROTEIN"/>
    <property type="match status" value="1"/>
</dbReference>
<dbReference type="Proteomes" id="UP000699042">
    <property type="component" value="Unassembled WGS sequence"/>
</dbReference>
<comment type="caution">
    <text evidence="5">The sequence shown here is derived from an EMBL/GenBank/DDBJ whole genome shotgun (WGS) entry which is preliminary data.</text>
</comment>
<evidence type="ECO:0000256" key="3">
    <source>
        <dbReference type="ARBA" id="ARBA00023002"/>
    </source>
</evidence>